<dbReference type="Proteomes" id="UP000502549">
    <property type="component" value="Chromosome"/>
</dbReference>
<sequence length="168" mass="18615">MNWLIQLGHIVGVAAAWMALGAMALIFRTKIAKRMDEAEAQDIVISLGLSYEELDNPENKGLLLRTVQARNSTDLLANRLSDAAGTISTFVGYAMMAVYLAIAIWVVWLCWEERKVDLVLLWCIPALMVLEVLAMAIFSLTVRLLTGKLPGQAKAVRKELSKQMLQPS</sequence>
<reference evidence="2 3" key="1">
    <citation type="submission" date="2020-02" db="EMBL/GenBank/DDBJ databases">
        <title>Complete genome sequence of Pseudomonas multiresinivorans ORNL1.</title>
        <authorList>
            <person name="Podar M."/>
        </authorList>
    </citation>
    <scope>NUCLEOTIDE SEQUENCE [LARGE SCALE GENOMIC DNA]</scope>
    <source>
        <strain evidence="3">populi</strain>
    </source>
</reference>
<name>A0A7Z3BPI1_9PSED</name>
<feature type="transmembrane region" description="Helical" evidence="1">
    <location>
        <begin position="119"/>
        <end position="145"/>
    </location>
</feature>
<evidence type="ECO:0000313" key="2">
    <source>
        <dbReference type="EMBL" id="QJP10484.1"/>
    </source>
</evidence>
<organism evidence="2 3">
    <name type="scientific">Pseudomonas multiresinivorans</name>
    <dbReference type="NCBI Taxonomy" id="95301"/>
    <lineage>
        <taxon>Bacteria</taxon>
        <taxon>Pseudomonadati</taxon>
        <taxon>Pseudomonadota</taxon>
        <taxon>Gammaproteobacteria</taxon>
        <taxon>Pseudomonadales</taxon>
        <taxon>Pseudomonadaceae</taxon>
        <taxon>Pseudomonas</taxon>
    </lineage>
</organism>
<evidence type="ECO:0008006" key="4">
    <source>
        <dbReference type="Google" id="ProtNLM"/>
    </source>
</evidence>
<dbReference type="AlphaFoldDB" id="A0A7Z3BPI1"/>
<feature type="transmembrane region" description="Helical" evidence="1">
    <location>
        <begin position="6"/>
        <end position="27"/>
    </location>
</feature>
<dbReference type="KEGG" id="pmui:G4G71_22300"/>
<keyword evidence="3" id="KW-1185">Reference proteome</keyword>
<feature type="transmembrane region" description="Helical" evidence="1">
    <location>
        <begin position="87"/>
        <end position="107"/>
    </location>
</feature>
<proteinExistence type="predicted"/>
<evidence type="ECO:0000256" key="1">
    <source>
        <dbReference type="SAM" id="Phobius"/>
    </source>
</evidence>
<keyword evidence="1" id="KW-0812">Transmembrane</keyword>
<gene>
    <name evidence="2" type="ORF">G4G71_22300</name>
</gene>
<keyword evidence="1" id="KW-1133">Transmembrane helix</keyword>
<keyword evidence="1" id="KW-0472">Membrane</keyword>
<accession>A0A7Z3BPI1</accession>
<dbReference type="EMBL" id="CP048833">
    <property type="protein sequence ID" value="QJP10484.1"/>
    <property type="molecule type" value="Genomic_DNA"/>
</dbReference>
<dbReference type="RefSeq" id="WP_169940291.1">
    <property type="nucleotide sequence ID" value="NZ_CP048833.1"/>
</dbReference>
<evidence type="ECO:0000313" key="3">
    <source>
        <dbReference type="Proteomes" id="UP000502549"/>
    </source>
</evidence>
<protein>
    <recommendedName>
        <fullName evidence="4">DUF2721 domain-containing protein</fullName>
    </recommendedName>
</protein>